<protein>
    <recommendedName>
        <fullName evidence="2">GTP cyclohydrolase 1 type 2 homolog</fullName>
    </recommendedName>
</protein>
<keyword evidence="3 4" id="KW-0479">Metal-binding</keyword>
<dbReference type="Proteomes" id="UP000215509">
    <property type="component" value="Unassembled WGS sequence"/>
</dbReference>
<sequence>MTVTVRQVLDYLMEPVGRLESTVDRLSFGRLESEVKGIATVFIATHEVIEQAIALGVNLIITHEGTFYSHLDRTDGLEQDPVYQGKRQLIEASGIAIFRFHDYFHRYRPDGIMAGLLEALGWTSFVQDHQPAASILAIPPMSVRQVAEHMKQALHIPFVRMAGEEELLCTRIGVLAGYRGGGSTALPLFEKEGLDLVIAGEGPEWETPEYVKDAVHQGKRKAFILLGHAESEEPGMEHLAGLLRTQFESVPVHFLPARRSFQVL</sequence>
<dbReference type="InterPro" id="IPR036069">
    <property type="entry name" value="DUF34/NIF3_sf"/>
</dbReference>
<comment type="caution">
    <text evidence="5">The sequence shown here is derived from an EMBL/GenBank/DDBJ whole genome shotgun (WGS) entry which is preliminary data.</text>
</comment>
<dbReference type="RefSeq" id="WP_094014940.1">
    <property type="nucleotide sequence ID" value="NZ_NMQW01000016.1"/>
</dbReference>
<name>A0A229USB3_9BACL</name>
<comment type="similarity">
    <text evidence="1">Belongs to the GTP cyclohydrolase I type 2/NIF3 family.</text>
</comment>
<dbReference type="EMBL" id="NMQW01000016">
    <property type="protein sequence ID" value="OXM86292.1"/>
    <property type="molecule type" value="Genomic_DNA"/>
</dbReference>
<gene>
    <name evidence="5" type="ORF">CF651_11185</name>
</gene>
<dbReference type="Gene3D" id="3.40.1390.30">
    <property type="entry name" value="NIF3 (NGG1p interacting factor 3)-like"/>
    <property type="match status" value="2"/>
</dbReference>
<dbReference type="PANTHER" id="PTHR13799:SF14">
    <property type="entry name" value="GTP CYCLOHYDROLASE 1 TYPE 2 HOMOLOG"/>
    <property type="match status" value="1"/>
</dbReference>
<feature type="binding site" evidence="4">
    <location>
        <position position="228"/>
    </location>
    <ligand>
        <name>a divalent metal cation</name>
        <dbReference type="ChEBI" id="CHEBI:60240"/>
        <label>1</label>
    </ligand>
</feature>
<evidence type="ECO:0000256" key="3">
    <source>
        <dbReference type="ARBA" id="ARBA00022723"/>
    </source>
</evidence>
<dbReference type="GO" id="GO:0046872">
    <property type="term" value="F:metal ion binding"/>
    <property type="evidence" value="ECO:0007669"/>
    <property type="project" value="UniProtKB-KW"/>
</dbReference>
<proteinExistence type="inferred from homology"/>
<evidence type="ECO:0000313" key="6">
    <source>
        <dbReference type="Proteomes" id="UP000215509"/>
    </source>
</evidence>
<feature type="binding site" evidence="4">
    <location>
        <position position="232"/>
    </location>
    <ligand>
        <name>a divalent metal cation</name>
        <dbReference type="ChEBI" id="CHEBI:60240"/>
        <label>1</label>
    </ligand>
</feature>
<evidence type="ECO:0000313" key="5">
    <source>
        <dbReference type="EMBL" id="OXM86292.1"/>
    </source>
</evidence>
<dbReference type="InterPro" id="IPR002678">
    <property type="entry name" value="DUF34/NIF3"/>
</dbReference>
<dbReference type="GO" id="GO:0005737">
    <property type="term" value="C:cytoplasm"/>
    <property type="evidence" value="ECO:0007669"/>
    <property type="project" value="TreeGrafter"/>
</dbReference>
<evidence type="ECO:0000256" key="2">
    <source>
        <dbReference type="ARBA" id="ARBA00022112"/>
    </source>
</evidence>
<dbReference type="AlphaFoldDB" id="A0A229USB3"/>
<reference evidence="5 6" key="1">
    <citation type="submission" date="2017-07" db="EMBL/GenBank/DDBJ databases">
        <title>Genome sequencing and assembly of Paenibacillus rigui.</title>
        <authorList>
            <person name="Mayilraj S."/>
        </authorList>
    </citation>
    <scope>NUCLEOTIDE SEQUENCE [LARGE SCALE GENOMIC DNA]</scope>
    <source>
        <strain evidence="5 6">JCM 16352</strain>
    </source>
</reference>
<evidence type="ECO:0000256" key="4">
    <source>
        <dbReference type="PIRSR" id="PIRSR602678-1"/>
    </source>
</evidence>
<dbReference type="PANTHER" id="PTHR13799">
    <property type="entry name" value="NGG1 INTERACTING FACTOR 3"/>
    <property type="match status" value="1"/>
</dbReference>
<dbReference type="SUPFAM" id="SSF102705">
    <property type="entry name" value="NIF3 (NGG1p interacting factor 3)-like"/>
    <property type="match status" value="1"/>
</dbReference>
<feature type="binding site" evidence="4">
    <location>
        <position position="63"/>
    </location>
    <ligand>
        <name>a divalent metal cation</name>
        <dbReference type="ChEBI" id="CHEBI:60240"/>
        <label>1</label>
    </ligand>
</feature>
<dbReference type="Pfam" id="PF01784">
    <property type="entry name" value="DUF34_NIF3"/>
    <property type="match status" value="1"/>
</dbReference>
<dbReference type="OrthoDB" id="1116574at2"/>
<organism evidence="5 6">
    <name type="scientific">Paenibacillus rigui</name>
    <dbReference type="NCBI Taxonomy" id="554312"/>
    <lineage>
        <taxon>Bacteria</taxon>
        <taxon>Bacillati</taxon>
        <taxon>Bacillota</taxon>
        <taxon>Bacilli</taxon>
        <taxon>Bacillales</taxon>
        <taxon>Paenibacillaceae</taxon>
        <taxon>Paenibacillus</taxon>
    </lineage>
</organism>
<evidence type="ECO:0000256" key="1">
    <source>
        <dbReference type="ARBA" id="ARBA00006964"/>
    </source>
</evidence>
<keyword evidence="6" id="KW-1185">Reference proteome</keyword>
<accession>A0A229USB3</accession>